<protein>
    <recommendedName>
        <fullName evidence="4">Chorismate dehydratase</fullName>
        <ecNumber evidence="4">4.2.1.151</ecNumber>
    </recommendedName>
    <alternativeName>
        <fullName evidence="4">Menaquinone biosynthetic enzyme MqnA</fullName>
    </alternativeName>
</protein>
<dbReference type="Gene3D" id="3.40.190.10">
    <property type="entry name" value="Periplasmic binding protein-like II"/>
    <property type="match status" value="2"/>
</dbReference>
<dbReference type="GO" id="GO:0009234">
    <property type="term" value="P:menaquinone biosynthetic process"/>
    <property type="evidence" value="ECO:0007669"/>
    <property type="project" value="UniProtKB-UniRule"/>
</dbReference>
<dbReference type="SUPFAM" id="SSF53850">
    <property type="entry name" value="Periplasmic binding protein-like II"/>
    <property type="match status" value="1"/>
</dbReference>
<dbReference type="HAMAP" id="MF_00995">
    <property type="entry name" value="MqnA"/>
    <property type="match status" value="1"/>
</dbReference>
<evidence type="ECO:0000313" key="5">
    <source>
        <dbReference type="EMBL" id="XBH07873.1"/>
    </source>
</evidence>
<dbReference type="AlphaFoldDB" id="A0AAU7CSC7"/>
<dbReference type="PANTHER" id="PTHR37690">
    <property type="entry name" value="CHORISMATE DEHYDRATASE"/>
    <property type="match status" value="1"/>
</dbReference>
<name>A0AAU7CSC7_9BACT</name>
<dbReference type="EC" id="4.2.1.151" evidence="4"/>
<dbReference type="RefSeq" id="WP_406700709.1">
    <property type="nucleotide sequence ID" value="NZ_CP155447.1"/>
</dbReference>
<keyword evidence="3 4" id="KW-0456">Lyase</keyword>
<keyword evidence="2 4" id="KW-0474">Menaquinone biosynthesis</keyword>
<dbReference type="Pfam" id="PF02621">
    <property type="entry name" value="VitK2_biosynth"/>
    <property type="match status" value="1"/>
</dbReference>
<dbReference type="PANTHER" id="PTHR37690:SF1">
    <property type="entry name" value="CHORISMATE DEHYDRATASE"/>
    <property type="match status" value="1"/>
</dbReference>
<proteinExistence type="inferred from homology"/>
<dbReference type="CDD" id="cd13634">
    <property type="entry name" value="PBP2_Sco4506"/>
    <property type="match status" value="1"/>
</dbReference>
<sequence>MSAPVRVGVVSYLNAKPLYYRLDEASPMVQVELDLPSRLADRLRQGELDIALIPAVEYFRGVGAGLGYEVLPGFAIAARGPVRSVKLFSRVPFGQIERLALDAGSRTSQVLTRVWLDSAHGVRPDRLEILPMGMSALESTADAVLVIGDRAMTVPDAPFHAVVDLAEAWNAMTGLPFVFALWVARPGVDLGDLPEILARCRTEGLTHASELASEHGPRLGLDFATCYDYLTRVLSYELGESELAGLRRFAQMAAQLGLIPRGADLVFHRPSDFAARG</sequence>
<accession>A0AAU7CSC7</accession>
<evidence type="ECO:0000256" key="2">
    <source>
        <dbReference type="ARBA" id="ARBA00022428"/>
    </source>
</evidence>
<evidence type="ECO:0000256" key="1">
    <source>
        <dbReference type="ARBA" id="ARBA00004863"/>
    </source>
</evidence>
<evidence type="ECO:0000256" key="4">
    <source>
        <dbReference type="HAMAP-Rule" id="MF_00995"/>
    </source>
</evidence>
<comment type="pathway">
    <text evidence="1 4">Quinol/quinone metabolism; menaquinone biosynthesis.</text>
</comment>
<dbReference type="GO" id="GO:0016836">
    <property type="term" value="F:hydro-lyase activity"/>
    <property type="evidence" value="ECO:0007669"/>
    <property type="project" value="UniProtKB-UniRule"/>
</dbReference>
<gene>
    <name evidence="4" type="primary">mqnA</name>
    <name evidence="5" type="ORF">V5E97_18125</name>
</gene>
<dbReference type="InterPro" id="IPR030868">
    <property type="entry name" value="MqnA"/>
</dbReference>
<reference evidence="5" key="1">
    <citation type="submission" date="2024-05" db="EMBL/GenBank/DDBJ databases">
        <title>Planctomycetes of the genus Singulisphaera possess chitinolytic capabilities.</title>
        <authorList>
            <person name="Ivanova A."/>
        </authorList>
    </citation>
    <scope>NUCLEOTIDE SEQUENCE</scope>
    <source>
        <strain evidence="5">Ch08T</strain>
    </source>
</reference>
<comment type="function">
    <text evidence="4">Catalyzes the dehydration of chorismate into 3-[(1-carboxyvinyl)oxy]benzoate, a step in the biosynthesis of menaquinone (MK, vitamin K2).</text>
</comment>
<dbReference type="EMBL" id="CP155447">
    <property type="protein sequence ID" value="XBH07873.1"/>
    <property type="molecule type" value="Genomic_DNA"/>
</dbReference>
<dbReference type="InterPro" id="IPR003773">
    <property type="entry name" value="Menaquinone_biosynth"/>
</dbReference>
<evidence type="ECO:0000256" key="3">
    <source>
        <dbReference type="ARBA" id="ARBA00023239"/>
    </source>
</evidence>
<organism evidence="5">
    <name type="scientific">Singulisphaera sp. Ch08</name>
    <dbReference type="NCBI Taxonomy" id="3120278"/>
    <lineage>
        <taxon>Bacteria</taxon>
        <taxon>Pseudomonadati</taxon>
        <taxon>Planctomycetota</taxon>
        <taxon>Planctomycetia</taxon>
        <taxon>Isosphaerales</taxon>
        <taxon>Isosphaeraceae</taxon>
        <taxon>Singulisphaera</taxon>
    </lineage>
</organism>
<comment type="similarity">
    <text evidence="4">Belongs to the MqnA/MqnD family. MqnA subfamily.</text>
</comment>
<comment type="catalytic activity">
    <reaction evidence="4">
        <text>chorismate = 3-[(1-carboxyvinyl)-oxy]benzoate + H2O</text>
        <dbReference type="Rhea" id="RHEA:40051"/>
        <dbReference type="ChEBI" id="CHEBI:15377"/>
        <dbReference type="ChEBI" id="CHEBI:29748"/>
        <dbReference type="ChEBI" id="CHEBI:76981"/>
        <dbReference type="EC" id="4.2.1.151"/>
    </reaction>
</comment>